<dbReference type="AlphaFoldDB" id="A0A8F6YEN3"/>
<dbReference type="EMBL" id="MW556320">
    <property type="protein sequence ID" value="QXT44729.1"/>
    <property type="molecule type" value="Genomic_DNA"/>
</dbReference>
<reference evidence="1" key="1">
    <citation type="journal article" date="2021" name="Biol. Invasions">
        <title>Global high-throughput genotyping of organellar genomes reveals insights into the origin and spread of invasive starry stonewort (Nitellopsis obtusa).</title>
        <authorList>
            <person name="Sleith R.S."/>
            <person name="Karol K.G."/>
        </authorList>
    </citation>
    <scope>NUCLEOTIDE SEQUENCE</scope>
    <source>
        <strain evidence="1">KGK5729</strain>
    </source>
</reference>
<evidence type="ECO:0008006" key="2">
    <source>
        <dbReference type="Google" id="ProtNLM"/>
    </source>
</evidence>
<accession>A0A8F6YEN3</accession>
<geneLocation type="mitochondrion" evidence="1"/>
<organism evidence="1">
    <name type="scientific">Nitellopsis obtusa</name>
    <dbReference type="NCBI Taxonomy" id="40811"/>
    <lineage>
        <taxon>Eukaryota</taxon>
        <taxon>Viridiplantae</taxon>
        <taxon>Streptophyta</taxon>
        <taxon>Charophyceae</taxon>
        <taxon>Charales</taxon>
        <taxon>Characeae</taxon>
        <taxon>Nitellopsis</taxon>
    </lineage>
</organism>
<sequence length="165" mass="19354">MQKKPKLMKIRKTLIQKKTQHIEKRFPYIILFHCSGLTSQQWRQLKNLLYVIHGQTLFQPSVFSSTLHDSAGPTCILYLTDSEPPGTDTKWWPKLLQNVSYLESQKNLVLLYGQYQYTLVNHMDIKKSTTLEKVSISQQFFFFMLYPTHSLCGCLNQFTSVHFSQ</sequence>
<protein>
    <recommendedName>
        <fullName evidence="2">Ribosomal protein L10</fullName>
    </recommendedName>
</protein>
<evidence type="ECO:0000313" key="1">
    <source>
        <dbReference type="EMBL" id="QXT44729.1"/>
    </source>
</evidence>
<name>A0A8F6YEN3_9VIRI</name>
<proteinExistence type="predicted"/>
<keyword evidence="1" id="KW-0496">Mitochondrion</keyword>